<keyword evidence="1" id="KW-0812">Transmembrane</keyword>
<keyword evidence="3" id="KW-1185">Reference proteome</keyword>
<dbReference type="AlphaFoldDB" id="A0A0H2RZV9"/>
<gene>
    <name evidence="2" type="ORF">SCHPADRAFT_892463</name>
</gene>
<organism evidence="2 3">
    <name type="scientific">Schizopora paradoxa</name>
    <dbReference type="NCBI Taxonomy" id="27342"/>
    <lineage>
        <taxon>Eukaryota</taxon>
        <taxon>Fungi</taxon>
        <taxon>Dikarya</taxon>
        <taxon>Basidiomycota</taxon>
        <taxon>Agaricomycotina</taxon>
        <taxon>Agaricomycetes</taxon>
        <taxon>Hymenochaetales</taxon>
        <taxon>Schizoporaceae</taxon>
        <taxon>Schizopora</taxon>
    </lineage>
</organism>
<protein>
    <submittedName>
        <fullName evidence="2">Uncharacterized protein</fullName>
    </submittedName>
</protein>
<dbReference type="InParanoid" id="A0A0H2RZV9"/>
<feature type="transmembrane region" description="Helical" evidence="1">
    <location>
        <begin position="20"/>
        <end position="45"/>
    </location>
</feature>
<keyword evidence="1" id="KW-0472">Membrane</keyword>
<dbReference type="Proteomes" id="UP000053477">
    <property type="component" value="Unassembled WGS sequence"/>
</dbReference>
<evidence type="ECO:0000313" key="2">
    <source>
        <dbReference type="EMBL" id="KLO10311.1"/>
    </source>
</evidence>
<accession>A0A0H2RZV9</accession>
<evidence type="ECO:0000256" key="1">
    <source>
        <dbReference type="SAM" id="Phobius"/>
    </source>
</evidence>
<sequence length="190" mass="21418">MSYVVAVAYDVTLWLPPKRYIIAPGIARLVMYTAAATIMAATSVFPFPQSSYPRLSVLPVFVPETECSASPRTSTHVARDELGPSYLSITGKRDLDFIVDARYSLHNLGLEISSKKQDNWELHLGTFNFSEASKNSAKDECDVRRIDKISRIRVSVTALSHLRKMTSSVVRRRLRGARKDRRRDEIGEDV</sequence>
<keyword evidence="1" id="KW-1133">Transmembrane helix</keyword>
<evidence type="ECO:0000313" key="3">
    <source>
        <dbReference type="Proteomes" id="UP000053477"/>
    </source>
</evidence>
<dbReference type="EMBL" id="KQ086030">
    <property type="protein sequence ID" value="KLO10311.1"/>
    <property type="molecule type" value="Genomic_DNA"/>
</dbReference>
<reference evidence="2 3" key="1">
    <citation type="submission" date="2015-04" db="EMBL/GenBank/DDBJ databases">
        <title>Complete genome sequence of Schizopora paradoxa KUC8140, a cosmopolitan wood degrader in East Asia.</title>
        <authorList>
            <consortium name="DOE Joint Genome Institute"/>
            <person name="Min B."/>
            <person name="Park H."/>
            <person name="Jang Y."/>
            <person name="Kim J.-J."/>
            <person name="Kim K.H."/>
            <person name="Pangilinan J."/>
            <person name="Lipzen A."/>
            <person name="Riley R."/>
            <person name="Grigoriev I.V."/>
            <person name="Spatafora J.W."/>
            <person name="Choi I.-G."/>
        </authorList>
    </citation>
    <scope>NUCLEOTIDE SEQUENCE [LARGE SCALE GENOMIC DNA]</scope>
    <source>
        <strain evidence="2 3">KUC8140</strain>
    </source>
</reference>
<proteinExistence type="predicted"/>
<name>A0A0H2RZV9_9AGAM</name>